<evidence type="ECO:0000256" key="7">
    <source>
        <dbReference type="ARBA" id="ARBA00023136"/>
    </source>
</evidence>
<feature type="transmembrane region" description="Helical" evidence="10">
    <location>
        <begin position="367"/>
        <end position="386"/>
    </location>
</feature>
<dbReference type="InterPro" id="IPR004268">
    <property type="entry name" value="MurJ"/>
</dbReference>
<evidence type="ECO:0000256" key="8">
    <source>
        <dbReference type="ARBA" id="ARBA00060041"/>
    </source>
</evidence>
<gene>
    <name evidence="11" type="primary">murJ</name>
    <name evidence="11" type="ORF">MMH89_04205</name>
</gene>
<evidence type="ECO:0000256" key="5">
    <source>
        <dbReference type="ARBA" id="ARBA00022984"/>
    </source>
</evidence>
<feature type="transmembrane region" description="Helical" evidence="10">
    <location>
        <begin position="453"/>
        <end position="471"/>
    </location>
</feature>
<keyword evidence="4" id="KW-0133">Cell shape</keyword>
<organism evidence="11 12">
    <name type="scientific">Candidatus Comchoanobacter bicostacola</name>
    <dbReference type="NCBI Taxonomy" id="2919598"/>
    <lineage>
        <taxon>Bacteria</taxon>
        <taxon>Pseudomonadati</taxon>
        <taxon>Pseudomonadota</taxon>
        <taxon>Gammaproteobacteria</taxon>
        <taxon>Candidatus Comchoanobacterales</taxon>
        <taxon>Candidatus Comchoanobacteraceae</taxon>
        <taxon>Candidatus Comchoanobacter</taxon>
    </lineage>
</organism>
<dbReference type="Pfam" id="PF03023">
    <property type="entry name" value="MurJ"/>
    <property type="match status" value="1"/>
</dbReference>
<evidence type="ECO:0000313" key="11">
    <source>
        <dbReference type="EMBL" id="UTC24420.1"/>
    </source>
</evidence>
<keyword evidence="12" id="KW-1185">Reference proteome</keyword>
<keyword evidence="2" id="KW-1003">Cell membrane</keyword>
<sequence>MKRQLINNASITLCSRLLGFARDFLFARYMGPSLDLDAFILAFKIPNMFRRFLAEGVFMQSMVPAVTSASSPEAFKRSLLTGWLLVLSIFSFVFMLGVDHILPHILPGLDLNSDLYQKVLSIMPWVFPYLFMISLCGFYTVQLNMSNQLWPTSVMPVILNIGFVTGLLYFPLTANMLAKVVFVSGVLQLALCLYLCKAKQQVIVPSRFMMNGEMKQLMLNVSHGFLAQLMQYLSSIVELWFLSFLAVGSVSWLYFAERLVQMPLGVFSVTLANLLLPRISKSIHNNHIAQFYESLSYGVNVSLAFAIPSMCGLYLVADSIATVFFKDSIDIVSVTSALKISSLALPAFMLSKLLTAAAFAKKRTDQVFWVTLCAFVVNVGMCYSLISRYGYLAIPMATFISAWLQCILFWRALSLHPLRKVKLLKPTVCSTLSMCLAITMLKYNFSFMSVRAIFELLFQIVSGIVVYQIVLKQFGYTLWGILEFK</sequence>
<accession>A0ABY5DII2</accession>
<dbReference type="PANTHER" id="PTHR47019:SF1">
    <property type="entry name" value="LIPID II FLIPPASE MURJ"/>
    <property type="match status" value="1"/>
</dbReference>
<feature type="transmembrane region" description="Helical" evidence="10">
    <location>
        <begin position="80"/>
        <end position="102"/>
    </location>
</feature>
<feature type="transmembrane region" description="Helical" evidence="10">
    <location>
        <begin position="392"/>
        <end position="411"/>
    </location>
</feature>
<dbReference type="PRINTS" id="PR01806">
    <property type="entry name" value="VIRFACTRMVIN"/>
</dbReference>
<feature type="transmembrane region" description="Helical" evidence="10">
    <location>
        <begin position="259"/>
        <end position="276"/>
    </location>
</feature>
<feature type="transmembrane region" description="Helical" evidence="10">
    <location>
        <begin position="153"/>
        <end position="170"/>
    </location>
</feature>
<dbReference type="InterPro" id="IPR051050">
    <property type="entry name" value="Lipid_II_flippase_MurJ/MviN"/>
</dbReference>
<feature type="transmembrane region" description="Helical" evidence="10">
    <location>
        <begin position="122"/>
        <end position="141"/>
    </location>
</feature>
<reference evidence="11 12" key="1">
    <citation type="journal article" date="2022" name="Nat. Microbiol.">
        <title>The microbiome of a bacterivorous marine choanoflagellate contains a resource-demanding obligate bacterial associate.</title>
        <authorList>
            <person name="Needham D.M."/>
            <person name="Poirier C."/>
            <person name="Bachy C."/>
            <person name="George E.E."/>
            <person name="Wilken S."/>
            <person name="Yung C.C.M."/>
            <person name="Limardo A.J."/>
            <person name="Morando M."/>
            <person name="Sudek L."/>
            <person name="Malmstrom R.R."/>
            <person name="Keeling P.J."/>
            <person name="Santoro A.E."/>
            <person name="Worden A.Z."/>
        </authorList>
    </citation>
    <scope>NUCLEOTIDE SEQUENCE [LARGE SCALE GENOMIC DNA]</scope>
    <source>
        <strain evidence="11 12">Comchoano-1</strain>
    </source>
</reference>
<dbReference type="Proteomes" id="UP001055955">
    <property type="component" value="Chromosome"/>
</dbReference>
<comment type="subcellular location">
    <subcellularLocation>
        <location evidence="1">Cell membrane</location>
        <topology evidence="1">Multi-pass membrane protein</topology>
    </subcellularLocation>
</comment>
<evidence type="ECO:0000256" key="1">
    <source>
        <dbReference type="ARBA" id="ARBA00004651"/>
    </source>
</evidence>
<keyword evidence="3 10" id="KW-0812">Transmembrane</keyword>
<feature type="transmembrane region" description="Helical" evidence="10">
    <location>
        <begin position="337"/>
        <end position="360"/>
    </location>
</feature>
<comment type="function">
    <text evidence="8">Involved in peptidoglycan biosynthesis. Transports lipid-linked peptidoglycan precursors from the inner to the outer leaflet of the cytoplasmic membrane.</text>
</comment>
<comment type="similarity">
    <text evidence="9">Belongs to the MurJ/MviN family.</text>
</comment>
<dbReference type="PANTHER" id="PTHR47019">
    <property type="entry name" value="LIPID II FLIPPASE MURJ"/>
    <property type="match status" value="1"/>
</dbReference>
<dbReference type="RefSeq" id="WP_258568203.1">
    <property type="nucleotide sequence ID" value="NZ_CP092900.1"/>
</dbReference>
<dbReference type="NCBIfam" id="TIGR01695">
    <property type="entry name" value="murJ_mviN"/>
    <property type="match status" value="1"/>
</dbReference>
<keyword evidence="6 10" id="KW-1133">Transmembrane helix</keyword>
<feature type="transmembrane region" description="Helical" evidence="10">
    <location>
        <begin position="297"/>
        <end position="317"/>
    </location>
</feature>
<evidence type="ECO:0000256" key="9">
    <source>
        <dbReference type="ARBA" id="ARBA00061532"/>
    </source>
</evidence>
<feature type="transmembrane region" description="Helical" evidence="10">
    <location>
        <begin position="176"/>
        <end position="196"/>
    </location>
</feature>
<evidence type="ECO:0000256" key="10">
    <source>
        <dbReference type="SAM" id="Phobius"/>
    </source>
</evidence>
<keyword evidence="7 10" id="KW-0472">Membrane</keyword>
<evidence type="ECO:0000256" key="2">
    <source>
        <dbReference type="ARBA" id="ARBA00022475"/>
    </source>
</evidence>
<feature type="transmembrane region" description="Helical" evidence="10">
    <location>
        <begin position="217"/>
        <end position="247"/>
    </location>
</feature>
<evidence type="ECO:0000256" key="6">
    <source>
        <dbReference type="ARBA" id="ARBA00022989"/>
    </source>
</evidence>
<evidence type="ECO:0000256" key="4">
    <source>
        <dbReference type="ARBA" id="ARBA00022960"/>
    </source>
</evidence>
<name>A0ABY5DII2_9GAMM</name>
<protein>
    <submittedName>
        <fullName evidence="11">Murein biosynthesis integral membrane protein MurJ</fullName>
    </submittedName>
</protein>
<evidence type="ECO:0000313" key="12">
    <source>
        <dbReference type="Proteomes" id="UP001055955"/>
    </source>
</evidence>
<evidence type="ECO:0000256" key="3">
    <source>
        <dbReference type="ARBA" id="ARBA00022692"/>
    </source>
</evidence>
<keyword evidence="5" id="KW-0573">Peptidoglycan synthesis</keyword>
<dbReference type="EMBL" id="CP092900">
    <property type="protein sequence ID" value="UTC24420.1"/>
    <property type="molecule type" value="Genomic_DNA"/>
</dbReference>
<proteinExistence type="inferred from homology"/>